<organism evidence="1 2">
    <name type="scientific">Mariniphaga sediminis</name>
    <dbReference type="NCBI Taxonomy" id="1628158"/>
    <lineage>
        <taxon>Bacteria</taxon>
        <taxon>Pseudomonadati</taxon>
        <taxon>Bacteroidota</taxon>
        <taxon>Bacteroidia</taxon>
        <taxon>Marinilabiliales</taxon>
        <taxon>Prolixibacteraceae</taxon>
        <taxon>Mariniphaga</taxon>
    </lineage>
</organism>
<dbReference type="RefSeq" id="WP_119351649.1">
    <property type="nucleotide sequence ID" value="NZ_QWET01000021.1"/>
</dbReference>
<dbReference type="Proteomes" id="UP000266441">
    <property type="component" value="Unassembled WGS sequence"/>
</dbReference>
<protein>
    <submittedName>
        <fullName evidence="1">Uncharacterized protein</fullName>
    </submittedName>
</protein>
<evidence type="ECO:0000313" key="2">
    <source>
        <dbReference type="Proteomes" id="UP000266441"/>
    </source>
</evidence>
<proteinExistence type="predicted"/>
<keyword evidence="2" id="KW-1185">Reference proteome</keyword>
<comment type="caution">
    <text evidence="1">The sequence shown here is derived from an EMBL/GenBank/DDBJ whole genome shotgun (WGS) entry which is preliminary data.</text>
</comment>
<name>A0A399CVX8_9BACT</name>
<evidence type="ECO:0000313" key="1">
    <source>
        <dbReference type="EMBL" id="RIH63383.1"/>
    </source>
</evidence>
<gene>
    <name evidence="1" type="ORF">D1164_19825</name>
</gene>
<sequence>MPLSQFFNNLWDNIRQSPTFVPTYIEFSANQTDEPALFSTKFDDRRHYFMVSVSEMFLSYNRLWHQNFSPMVFSVCNFKYNGETLEIPYIIGPSHLKKFEQRLPKGMLFLNTPVVGVHPWRGGNLSLSIILCRVKETNNIEKVLSVVEDVSNSLDFSAGLESYTKVGRVVLKGFDSLLGFEQTSPLLGINNNFGQASGNPFRPGYYALVQGENLDKNKFWVKNKRLCYGDSLDTAQSYRDDDFVLFRIGISEDRKDEESLSFYKQYTSIYEYIRNQSELSENQLLNLKSRLRQLAVDIRLSPDLTTLQADRIWKEKKEEIESFVDMLTKLDGSDEEIRIKSMKMDPIDQIMDEAAGQLNF</sequence>
<reference evidence="1 2" key="1">
    <citation type="journal article" date="2015" name="Int. J. Syst. Evol. Microbiol.">
        <title>Mariniphaga sediminis sp. nov., isolated from coastal sediment.</title>
        <authorList>
            <person name="Wang F.Q."/>
            <person name="Shen Q.Y."/>
            <person name="Chen G.J."/>
            <person name="Du Z.J."/>
        </authorList>
    </citation>
    <scope>NUCLEOTIDE SEQUENCE [LARGE SCALE GENOMIC DNA]</scope>
    <source>
        <strain evidence="1 2">SY21</strain>
    </source>
</reference>
<accession>A0A399CVX8</accession>
<dbReference type="OrthoDB" id="3078156at2"/>
<dbReference type="EMBL" id="QWET01000021">
    <property type="protein sequence ID" value="RIH63383.1"/>
    <property type="molecule type" value="Genomic_DNA"/>
</dbReference>
<dbReference type="AlphaFoldDB" id="A0A399CVX8"/>